<feature type="domain" description="Non-reducing end beta-L-arabinofuranosidase-like GH127 C-terminal" evidence="2">
    <location>
        <begin position="570"/>
        <end position="688"/>
    </location>
</feature>
<accession>A0AAW0YUP7</accession>
<keyword evidence="4" id="KW-1185">Reference proteome</keyword>
<dbReference type="SUPFAM" id="SSF48208">
    <property type="entry name" value="Six-hairpin glycosidases"/>
    <property type="match status" value="1"/>
</dbReference>
<evidence type="ECO:0000313" key="3">
    <source>
        <dbReference type="EMBL" id="KAK8845354.1"/>
    </source>
</evidence>
<name>A0AAW0YUP7_9TREE</name>
<gene>
    <name evidence="3" type="ORF">IAR55_006067</name>
</gene>
<dbReference type="AlphaFoldDB" id="A0AAW0YUP7"/>
<dbReference type="InterPro" id="IPR012878">
    <property type="entry name" value="Beta-AFase-like_GH127_cat"/>
</dbReference>
<dbReference type="GeneID" id="92183325"/>
<organism evidence="3 4">
    <name type="scientific">Kwoniella newhampshirensis</name>
    <dbReference type="NCBI Taxonomy" id="1651941"/>
    <lineage>
        <taxon>Eukaryota</taxon>
        <taxon>Fungi</taxon>
        <taxon>Dikarya</taxon>
        <taxon>Basidiomycota</taxon>
        <taxon>Agaricomycotina</taxon>
        <taxon>Tremellomycetes</taxon>
        <taxon>Tremellales</taxon>
        <taxon>Cryptococcaceae</taxon>
        <taxon>Kwoniella</taxon>
    </lineage>
</organism>
<dbReference type="PANTHER" id="PTHR43465">
    <property type="entry name" value="DUF1680 DOMAIN PROTEIN (AFU_ORTHOLOGUE AFUA_1G08910)"/>
    <property type="match status" value="1"/>
</dbReference>
<protein>
    <recommendedName>
        <fullName evidence="5">Cytoplasmic protein</fullName>
    </recommendedName>
</protein>
<evidence type="ECO:0000259" key="2">
    <source>
        <dbReference type="Pfam" id="PF20737"/>
    </source>
</evidence>
<dbReference type="Pfam" id="PF07944">
    <property type="entry name" value="Beta-AFase-like_GH127_cat"/>
    <property type="match status" value="1"/>
</dbReference>
<dbReference type="PANTHER" id="PTHR43465:SF2">
    <property type="entry name" value="DUF1680 DOMAIN PROTEIN (AFU_ORTHOLOGUE AFUA_1G08910)"/>
    <property type="match status" value="1"/>
</dbReference>
<dbReference type="Proteomes" id="UP001388673">
    <property type="component" value="Unassembled WGS sequence"/>
</dbReference>
<sequence>MGNLLSSPSEVAPTLVQEVDRNFSRPYERPHPQESFVQTVIDPNSFYGKIRSLYSERVLKTQLDQLRKQGSYHAFKLGWHPKYDIGKLNGAKCTITGTPPTLFWDSDVGKWIEAACYFLNSPDGKQSSHASEFVSAIDELVNMIVKAQQPDGYLGTYFTVVDKAGRLKNLRDMHEMYNCGHLLEAALAHHRYTGSRKFLTVMLKYIDLLMTTFGPAANQLHGYPGHPELELAVLRLYSETKDPRHYAFGRYLLGARGQREPDLGCRPFFVWEAERRKDTYYHPTMDSIDDGRYHQWHAPLREQDAILGHSVRALYLVTAAADIDGPFLEDARRLWTDCVDKKMYPTGGVGSVPNIEGFSEIPHFLPNGGDEGGCYAETCASIACMMVSERLLSHEISAKARNVLELCLLNTVLGGASLDGSKFYYGNPLATYGDQVADRHDWFDVCCCPPNLTRTMGLLGGYMWSAKTSSKRIDLDVFLYMSATRRIPLPNGGTAAVKMTSEMPWEGRTALQLTAPSDYEWCIRIPKPDYAVGFDIKDAVSGHRHDIEGFACLILPARSTISVSFSMPVRLLSPHPATHQDSLAVARGPIVYTAETYDNPQLESRYPHFADIGLHEGTTFDEVPMEIQGIPLIGLVSHNAVYSLRHDGKTEIGSMRVVNGSSLKAKRWVEEEDRLRLVPFFARSNRGPPGRIRTMFNRVASSDAERSI</sequence>
<dbReference type="GO" id="GO:0005975">
    <property type="term" value="P:carbohydrate metabolic process"/>
    <property type="evidence" value="ECO:0007669"/>
    <property type="project" value="InterPro"/>
</dbReference>
<dbReference type="RefSeq" id="XP_066800162.1">
    <property type="nucleotide sequence ID" value="XM_066949154.1"/>
</dbReference>
<dbReference type="KEGG" id="kne:92183325"/>
<reference evidence="3 4" key="1">
    <citation type="journal article" date="2024" name="bioRxiv">
        <title>Comparative genomics of Cryptococcus and Kwoniella reveals pathogenesis evolution and contrasting karyotype dynamics via intercentromeric recombination or chromosome fusion.</title>
        <authorList>
            <person name="Coelho M.A."/>
            <person name="David-Palma M."/>
            <person name="Shea T."/>
            <person name="Bowers K."/>
            <person name="McGinley-Smith S."/>
            <person name="Mohammad A.W."/>
            <person name="Gnirke A."/>
            <person name="Yurkov A.M."/>
            <person name="Nowrousian M."/>
            <person name="Sun S."/>
            <person name="Cuomo C.A."/>
            <person name="Heitman J."/>
        </authorList>
    </citation>
    <scope>NUCLEOTIDE SEQUENCE [LARGE SCALE GENOMIC DNA]</scope>
    <source>
        <strain evidence="3 4">CBS 13917</strain>
    </source>
</reference>
<dbReference type="Pfam" id="PF20737">
    <property type="entry name" value="Glyco_hydro127C"/>
    <property type="match status" value="1"/>
</dbReference>
<evidence type="ECO:0000259" key="1">
    <source>
        <dbReference type="Pfam" id="PF07944"/>
    </source>
</evidence>
<evidence type="ECO:0008006" key="5">
    <source>
        <dbReference type="Google" id="ProtNLM"/>
    </source>
</evidence>
<dbReference type="InterPro" id="IPR049174">
    <property type="entry name" value="Beta-AFase-like"/>
</dbReference>
<comment type="caution">
    <text evidence="3">The sequence shown here is derived from an EMBL/GenBank/DDBJ whole genome shotgun (WGS) entry which is preliminary data.</text>
</comment>
<dbReference type="InterPro" id="IPR049049">
    <property type="entry name" value="Beta-AFase-like_GH127_C"/>
</dbReference>
<feature type="domain" description="Non-reducing end beta-L-arabinofuranosidase-like GH127 catalytic" evidence="1">
    <location>
        <begin position="44"/>
        <end position="456"/>
    </location>
</feature>
<proteinExistence type="predicted"/>
<evidence type="ECO:0000313" key="4">
    <source>
        <dbReference type="Proteomes" id="UP001388673"/>
    </source>
</evidence>
<dbReference type="EMBL" id="JBCAWK010000012">
    <property type="protein sequence ID" value="KAK8845354.1"/>
    <property type="molecule type" value="Genomic_DNA"/>
</dbReference>
<dbReference type="InterPro" id="IPR008928">
    <property type="entry name" value="6-hairpin_glycosidase_sf"/>
</dbReference>